<dbReference type="Pfam" id="PF12965">
    <property type="entry name" value="DUF3854"/>
    <property type="match status" value="1"/>
</dbReference>
<dbReference type="eggNOG" id="COG1484">
    <property type="taxonomic scope" value="Bacteria"/>
</dbReference>
<evidence type="ECO:0000313" key="2">
    <source>
        <dbReference type="EMBL" id="EJF42795.1"/>
    </source>
</evidence>
<feature type="domain" description="DUF3854" evidence="1">
    <location>
        <begin position="213"/>
        <end position="276"/>
    </location>
</feature>
<sequence length="955" mass="103235">KDVHWSTLPEASAHQWSMTDLSPGSDTPAGAKLASSAIHPAVARSRGYLYAGPGDELRTVRATRFHMPSPNWGFPRLLRMATAQAGGVMIMPWYRPGDPQTAATLQARPDQPVDVGKSGQQAKYLFPKGAEAMIDVHPALPRRWLSDTNVPLVVTEGLLKGDAFISAMINDLDPDVTDDELTSALNALPPQRRYVVATIYGATAWHGLTDWNDLPRSDRDIFIAFDADITVNRAVNREAHYLHKWITNAEGRMWVIQVPAPVGSHDGIDDYLASGGTIDDLLDHITGEVPDLVGDLHEAGKAYVVDDGLRTVLARYDAASRQVVDDPLIDVGGWVEAIEIKRVPTETEILAGAIDPTNGEKATSADRSVRLHVRYIDPDRGESDDEIIGPEKILSVSPDKWDRYPVEIPTEVSLVPEWPPPMPWLAAIKRHTEEEHPRPGVEMRSTSNGWVPGTCGLPIFVLGASVVGANDTVRLSPDRLKVPGIDRFGLNDPGQAWRQRAAECLPTVVGTMLGRGAWTDPGVALITLCAGLRPTMPLRPRTTLFYVGSRGAGKSWSASKANCFWARYPGAFNPRNAGGSASDTAYAIETAIGRMPMWVVDDLAPDSSRGAAENRESAVSAMVRAVANGASRNRMNANGTPRETMPPRALMIVTAENSLGVSSARDRVVPVTIQPGSLGPPEAVEAVSELFDTTTDPSDLTACTIRYLLHRAQDAGWDDVIDYSRKCQGGIDRRITEVLESRDLDKGAATRFREMAADLLCPAIMLRHLAKEADIADHPDLAPLFNDAALTAALEIVVGAVIERRHYTPGAQLVEAVRALLSSGKAHVVAFDGTCPVQGEGSASINSALGWSTDSAGTQRPGGSAIGYYAPDDGGRDGTVLIRTTPAFAEVRRHYPDLVPPGSKCRETFRAVWAEGLADYKGAQSGLSVVYYRNGIPRRGVPLSMRLLLGLDEEE</sequence>
<gene>
    <name evidence="2" type="ORF">HMPREF1318_2369</name>
</gene>
<keyword evidence="3" id="KW-1185">Reference proteome</keyword>
<reference evidence="2 3" key="1">
    <citation type="submission" date="2012-05" db="EMBL/GenBank/DDBJ databases">
        <authorList>
            <person name="Harkins D.M."/>
            <person name="Madupu R."/>
            <person name="Durkin A.S."/>
            <person name="Torralba M."/>
            <person name="Methe B."/>
            <person name="Sutton G.G."/>
            <person name="Nelson K.E."/>
        </authorList>
    </citation>
    <scope>NUCLEOTIDE SEQUENCE [LARGE SCALE GENOMIC DNA]</scope>
    <source>
        <strain evidence="2 3">F0489</strain>
    </source>
</reference>
<comment type="caution">
    <text evidence="2">The sequence shown here is derived from an EMBL/GenBank/DDBJ whole genome shotgun (WGS) entry which is preliminary data.</text>
</comment>
<evidence type="ECO:0000313" key="3">
    <source>
        <dbReference type="Proteomes" id="UP000002941"/>
    </source>
</evidence>
<dbReference type="EMBL" id="AKFT01000136">
    <property type="protein sequence ID" value="EJF42795.1"/>
    <property type="molecule type" value="Genomic_DNA"/>
</dbReference>
<dbReference type="InterPro" id="IPR024385">
    <property type="entry name" value="DUF3854"/>
</dbReference>
<organism evidence="2 3">
    <name type="scientific">Actinomyces massiliensis F0489</name>
    <dbReference type="NCBI Taxonomy" id="1125718"/>
    <lineage>
        <taxon>Bacteria</taxon>
        <taxon>Bacillati</taxon>
        <taxon>Actinomycetota</taxon>
        <taxon>Actinomycetes</taxon>
        <taxon>Actinomycetales</taxon>
        <taxon>Actinomycetaceae</taxon>
        <taxon>Actinomyces</taxon>
    </lineage>
</organism>
<dbReference type="PATRIC" id="fig|1125718.3.peg.1752"/>
<dbReference type="AlphaFoldDB" id="J1HAU0"/>
<feature type="non-terminal residue" evidence="2">
    <location>
        <position position="1"/>
    </location>
</feature>
<evidence type="ECO:0000259" key="1">
    <source>
        <dbReference type="Pfam" id="PF12965"/>
    </source>
</evidence>
<protein>
    <submittedName>
        <fullName evidence="2">PF12965 domain protein</fullName>
    </submittedName>
</protein>
<dbReference type="Proteomes" id="UP000002941">
    <property type="component" value="Unassembled WGS sequence"/>
</dbReference>
<dbReference type="RefSeq" id="WP_008732018.1">
    <property type="nucleotide sequence ID" value="NZ_AKFT01000136.1"/>
</dbReference>
<accession>J1HAU0</accession>
<proteinExistence type="predicted"/>
<name>J1HAU0_9ACTO</name>